<proteinExistence type="predicted"/>
<evidence type="ECO:0000313" key="1">
    <source>
        <dbReference type="EMBL" id="CCC94651.1"/>
    </source>
</evidence>
<accession>G0UZ32</accession>
<reference evidence="1" key="1">
    <citation type="journal article" date="2012" name="Proc. Natl. Acad. Sci. U.S.A.">
        <title>Antigenic diversity is generated by distinct evolutionary mechanisms in African trypanosome species.</title>
        <authorList>
            <person name="Jackson A.P."/>
            <person name="Berry A."/>
            <person name="Aslett M."/>
            <person name="Allison H.C."/>
            <person name="Burton P."/>
            <person name="Vavrova-Anderson J."/>
            <person name="Brown R."/>
            <person name="Browne H."/>
            <person name="Corton N."/>
            <person name="Hauser H."/>
            <person name="Gamble J."/>
            <person name="Gilderthorp R."/>
            <person name="Marcello L."/>
            <person name="McQuillan J."/>
            <person name="Otto T.D."/>
            <person name="Quail M.A."/>
            <person name="Sanders M.J."/>
            <person name="van Tonder A."/>
            <person name="Ginger M.L."/>
            <person name="Field M.C."/>
            <person name="Barry J.D."/>
            <person name="Hertz-Fowler C."/>
            <person name="Berriman M."/>
        </authorList>
    </citation>
    <scope>NUCLEOTIDE SEQUENCE</scope>
    <source>
        <strain evidence="1">IL3000</strain>
    </source>
</reference>
<organism evidence="1">
    <name type="scientific">Trypanosoma congolense (strain IL3000)</name>
    <dbReference type="NCBI Taxonomy" id="1068625"/>
    <lineage>
        <taxon>Eukaryota</taxon>
        <taxon>Discoba</taxon>
        <taxon>Euglenozoa</taxon>
        <taxon>Kinetoplastea</taxon>
        <taxon>Metakinetoplastina</taxon>
        <taxon>Trypanosomatida</taxon>
        <taxon>Trypanosomatidae</taxon>
        <taxon>Trypanosoma</taxon>
        <taxon>Nannomonas</taxon>
    </lineage>
</organism>
<sequence length="105" mass="12014">MKGQKRKREKDSLWSAVKQLSRDTCPLLQGQKRGCESMSGQREKGPNTAAASCRFTLHYCGATPCIFSMYRPQHNPPIISGVCCYPPLERVNTQERLEWPFLRLL</sequence>
<gene>
    <name evidence="1" type="ORF">TCIL3000_11_310</name>
</gene>
<dbReference type="EMBL" id="HE575324">
    <property type="protein sequence ID" value="CCC94651.1"/>
    <property type="molecule type" value="Genomic_DNA"/>
</dbReference>
<protein>
    <submittedName>
        <fullName evidence="1">Uncharacterized protein</fullName>
    </submittedName>
</protein>
<dbReference type="AlphaFoldDB" id="G0UZ32"/>
<name>G0UZ32_TRYCI</name>